<reference evidence="2 3" key="1">
    <citation type="submission" date="2019-04" db="EMBL/GenBank/DDBJ databases">
        <title>Friends and foes A comparative genomics studyof 23 Aspergillus species from section Flavi.</title>
        <authorList>
            <consortium name="DOE Joint Genome Institute"/>
            <person name="Kjaerbolling I."/>
            <person name="Vesth T."/>
            <person name="Frisvad J.C."/>
            <person name="Nybo J.L."/>
            <person name="Theobald S."/>
            <person name="Kildgaard S."/>
            <person name="Isbrandt T."/>
            <person name="Kuo A."/>
            <person name="Sato A."/>
            <person name="Lyhne E.K."/>
            <person name="Kogle M.E."/>
            <person name="Wiebenga A."/>
            <person name="Kun R.S."/>
            <person name="Lubbers R.J."/>
            <person name="Makela M.R."/>
            <person name="Barry K."/>
            <person name="Chovatia M."/>
            <person name="Clum A."/>
            <person name="Daum C."/>
            <person name="Haridas S."/>
            <person name="He G."/>
            <person name="LaButti K."/>
            <person name="Lipzen A."/>
            <person name="Mondo S."/>
            <person name="Riley R."/>
            <person name="Salamov A."/>
            <person name="Simmons B.A."/>
            <person name="Magnuson J.K."/>
            <person name="Henrissat B."/>
            <person name="Mortensen U.H."/>
            <person name="Larsen T.O."/>
            <person name="Devries R.P."/>
            <person name="Grigoriev I.V."/>
            <person name="Machida M."/>
            <person name="Baker S.E."/>
            <person name="Andersen M.R."/>
        </authorList>
    </citation>
    <scope>NUCLEOTIDE SEQUENCE [LARGE SCALE GENOMIC DNA]</scope>
    <source>
        <strain evidence="2 3">CBS 763.97</strain>
    </source>
</reference>
<evidence type="ECO:0000313" key="2">
    <source>
        <dbReference type="EMBL" id="KAE8368964.1"/>
    </source>
</evidence>
<accession>A0A5N7AGH1</accession>
<organism evidence="2 3">
    <name type="scientific">Aspergillus caelatus</name>
    <dbReference type="NCBI Taxonomy" id="61420"/>
    <lineage>
        <taxon>Eukaryota</taxon>
        <taxon>Fungi</taxon>
        <taxon>Dikarya</taxon>
        <taxon>Ascomycota</taxon>
        <taxon>Pezizomycotina</taxon>
        <taxon>Eurotiomycetes</taxon>
        <taxon>Eurotiomycetidae</taxon>
        <taxon>Eurotiales</taxon>
        <taxon>Aspergillaceae</taxon>
        <taxon>Aspergillus</taxon>
        <taxon>Aspergillus subgen. Circumdati</taxon>
    </lineage>
</organism>
<dbReference type="EMBL" id="ML737578">
    <property type="protein sequence ID" value="KAE8368964.1"/>
    <property type="molecule type" value="Genomic_DNA"/>
</dbReference>
<dbReference type="RefSeq" id="XP_031932045.1">
    <property type="nucleotide sequence ID" value="XM_032065371.1"/>
</dbReference>
<protein>
    <submittedName>
        <fullName evidence="2">Uncharacterized protein</fullName>
    </submittedName>
</protein>
<evidence type="ECO:0000313" key="3">
    <source>
        <dbReference type="Proteomes" id="UP000326268"/>
    </source>
</evidence>
<name>A0A5N7AGH1_9EURO</name>
<gene>
    <name evidence="2" type="ORF">BDV27DRAFT_121454</name>
</gene>
<keyword evidence="1" id="KW-1133">Transmembrane helix</keyword>
<dbReference type="GeneID" id="43649817"/>
<dbReference type="Proteomes" id="UP000326268">
    <property type="component" value="Unassembled WGS sequence"/>
</dbReference>
<keyword evidence="1" id="KW-0812">Transmembrane</keyword>
<feature type="transmembrane region" description="Helical" evidence="1">
    <location>
        <begin position="44"/>
        <end position="63"/>
    </location>
</feature>
<keyword evidence="3" id="KW-1185">Reference proteome</keyword>
<dbReference type="AlphaFoldDB" id="A0A5N7AGH1"/>
<evidence type="ECO:0000256" key="1">
    <source>
        <dbReference type="SAM" id="Phobius"/>
    </source>
</evidence>
<keyword evidence="1" id="KW-0472">Membrane</keyword>
<sequence>MPMMSRACSRSVTLFDSNLFLLFFIIFLPLRLRSVTLRIRYHMLFYFLLLFLLSSILNSKFYLM</sequence>
<proteinExistence type="predicted"/>
<dbReference type="OrthoDB" id="376826at2759"/>